<evidence type="ECO:0000259" key="3">
    <source>
        <dbReference type="Pfam" id="PF01756"/>
    </source>
</evidence>
<sequence length="103" mass="11403">MSHIEDNLGDFLEAGVLGRDQAALVHEATRRLLLRVRPEAVALVDAFDHSDYALNSAIGSSDGDVYRRLLKMAQRNPFNATQEGPAWNDILGPFLNRNAKSKL</sequence>
<dbReference type="SUPFAM" id="SSF47203">
    <property type="entry name" value="Acyl-CoA dehydrogenase C-terminal domain-like"/>
    <property type="match status" value="1"/>
</dbReference>
<dbReference type="InterPro" id="IPR036250">
    <property type="entry name" value="AcylCo_DH-like_C"/>
</dbReference>
<evidence type="ECO:0000256" key="1">
    <source>
        <dbReference type="ARBA" id="ARBA00006288"/>
    </source>
</evidence>
<dbReference type="EMBL" id="HBHU01003773">
    <property type="protein sequence ID" value="CAE0015209.1"/>
    <property type="molecule type" value="Transcribed_RNA"/>
</dbReference>
<dbReference type="GO" id="GO:0005504">
    <property type="term" value="F:fatty acid binding"/>
    <property type="evidence" value="ECO:0007669"/>
    <property type="project" value="TreeGrafter"/>
</dbReference>
<reference evidence="4" key="1">
    <citation type="submission" date="2021-01" db="EMBL/GenBank/DDBJ databases">
        <authorList>
            <person name="Corre E."/>
            <person name="Pelletier E."/>
            <person name="Niang G."/>
            <person name="Scheremetjew M."/>
            <person name="Finn R."/>
            <person name="Kale V."/>
            <person name="Holt S."/>
            <person name="Cochrane G."/>
            <person name="Meng A."/>
            <person name="Brown T."/>
            <person name="Cohen L."/>
        </authorList>
    </citation>
    <scope>NUCLEOTIDE SEQUENCE</scope>
    <source>
        <strain evidence="4">RCC856</strain>
    </source>
</reference>
<dbReference type="GO" id="GO:0005777">
    <property type="term" value="C:peroxisome"/>
    <property type="evidence" value="ECO:0007669"/>
    <property type="project" value="InterPro"/>
</dbReference>
<dbReference type="GO" id="GO:0071949">
    <property type="term" value="F:FAD binding"/>
    <property type="evidence" value="ECO:0007669"/>
    <property type="project" value="InterPro"/>
</dbReference>
<dbReference type="InterPro" id="IPR012258">
    <property type="entry name" value="Acyl-CoA_oxidase"/>
</dbReference>
<evidence type="ECO:0000313" key="4">
    <source>
        <dbReference type="EMBL" id="CAE0015209.1"/>
    </source>
</evidence>
<organism evidence="4">
    <name type="scientific">Chloropicon laureae</name>
    <dbReference type="NCBI Taxonomy" id="464258"/>
    <lineage>
        <taxon>Eukaryota</taxon>
        <taxon>Viridiplantae</taxon>
        <taxon>Chlorophyta</taxon>
        <taxon>Chloropicophyceae</taxon>
        <taxon>Chloropicales</taxon>
        <taxon>Chloropicaceae</taxon>
        <taxon>Chloropicon</taxon>
    </lineage>
</organism>
<dbReference type="InterPro" id="IPR002655">
    <property type="entry name" value="Acyl-CoA_oxidase_C"/>
</dbReference>
<dbReference type="PANTHER" id="PTHR10909:SF250">
    <property type="entry name" value="PEROXISOMAL ACYL-COENZYME A OXIDASE 1"/>
    <property type="match status" value="1"/>
</dbReference>
<protein>
    <recommendedName>
        <fullName evidence="3">Acyl-CoA oxidase C-terminal domain-containing protein</fullName>
    </recommendedName>
</protein>
<accession>A0A7S2Z0Q6</accession>
<dbReference type="Pfam" id="PF01756">
    <property type="entry name" value="ACOX"/>
    <property type="match status" value="1"/>
</dbReference>
<dbReference type="PANTHER" id="PTHR10909">
    <property type="entry name" value="ELECTRON TRANSPORT OXIDOREDUCTASE"/>
    <property type="match status" value="1"/>
</dbReference>
<gene>
    <name evidence="4" type="ORF">CLAU1311_LOCUS2434</name>
</gene>
<dbReference type="Gene3D" id="1.20.140.10">
    <property type="entry name" value="Butyryl-CoA Dehydrogenase, subunit A, domain 3"/>
    <property type="match status" value="1"/>
</dbReference>
<keyword evidence="2" id="KW-0560">Oxidoreductase</keyword>
<evidence type="ECO:0000256" key="2">
    <source>
        <dbReference type="ARBA" id="ARBA00023002"/>
    </source>
</evidence>
<feature type="domain" description="Acyl-CoA oxidase C-terminal" evidence="3">
    <location>
        <begin position="2"/>
        <end position="96"/>
    </location>
</feature>
<dbReference type="GO" id="GO:0033540">
    <property type="term" value="P:fatty acid beta-oxidation using acyl-CoA oxidase"/>
    <property type="evidence" value="ECO:0007669"/>
    <property type="project" value="TreeGrafter"/>
</dbReference>
<dbReference type="AlphaFoldDB" id="A0A7S2Z0Q6"/>
<name>A0A7S2Z0Q6_9CHLO</name>
<comment type="similarity">
    <text evidence="1">Belongs to the acyl-CoA oxidase family.</text>
</comment>
<dbReference type="GO" id="GO:0055088">
    <property type="term" value="P:lipid homeostasis"/>
    <property type="evidence" value="ECO:0007669"/>
    <property type="project" value="TreeGrafter"/>
</dbReference>
<dbReference type="GO" id="GO:0003997">
    <property type="term" value="F:acyl-CoA oxidase activity"/>
    <property type="evidence" value="ECO:0007669"/>
    <property type="project" value="InterPro"/>
</dbReference>
<proteinExistence type="inferred from homology"/>